<dbReference type="GO" id="GO:0006412">
    <property type="term" value="P:translation"/>
    <property type="evidence" value="ECO:0007669"/>
    <property type="project" value="UniProtKB-UniRule"/>
</dbReference>
<dbReference type="GO" id="GO:0022625">
    <property type="term" value="C:cytosolic large ribosomal subunit"/>
    <property type="evidence" value="ECO:0007669"/>
    <property type="project" value="TreeGrafter"/>
</dbReference>
<comment type="similarity">
    <text evidence="1 5">Belongs to the universal ribosomal protein uL13 family.</text>
</comment>
<dbReference type="STRING" id="580340.Tlie_0431"/>
<dbReference type="AlphaFoldDB" id="G7V7K4"/>
<organism evidence="6 7">
    <name type="scientific">Thermovirga lienii (strain ATCC BAA-1197 / DSM 17291 / Cas60314)</name>
    <dbReference type="NCBI Taxonomy" id="580340"/>
    <lineage>
        <taxon>Bacteria</taxon>
        <taxon>Thermotogati</taxon>
        <taxon>Synergistota</taxon>
        <taxon>Synergistia</taxon>
        <taxon>Synergistales</taxon>
        <taxon>Thermovirgaceae</taxon>
        <taxon>Thermovirga</taxon>
    </lineage>
</organism>
<dbReference type="HAMAP" id="MF_01366">
    <property type="entry name" value="Ribosomal_uL13"/>
    <property type="match status" value="1"/>
</dbReference>
<dbReference type="Pfam" id="PF00572">
    <property type="entry name" value="Ribosomal_L13"/>
    <property type="match status" value="1"/>
</dbReference>
<comment type="subunit">
    <text evidence="5">Part of the 50S ribosomal subunit.</text>
</comment>
<dbReference type="EMBL" id="CP003096">
    <property type="protein sequence ID" value="AER66166.1"/>
    <property type="molecule type" value="Genomic_DNA"/>
</dbReference>
<evidence type="ECO:0000256" key="5">
    <source>
        <dbReference type="HAMAP-Rule" id="MF_01366"/>
    </source>
</evidence>
<dbReference type="GO" id="GO:0003729">
    <property type="term" value="F:mRNA binding"/>
    <property type="evidence" value="ECO:0007669"/>
    <property type="project" value="TreeGrafter"/>
</dbReference>
<dbReference type="InterPro" id="IPR036899">
    <property type="entry name" value="Ribosomal_uL13_sf"/>
</dbReference>
<keyword evidence="7" id="KW-1185">Reference proteome</keyword>
<reference evidence="7" key="1">
    <citation type="submission" date="2011-10" db="EMBL/GenBank/DDBJ databases">
        <title>The complete genome of chromosome of Thermovirga lienii DSM 17291.</title>
        <authorList>
            <consortium name="US DOE Joint Genome Institute (JGI-PGF)"/>
            <person name="Lucas S."/>
            <person name="Copeland A."/>
            <person name="Lapidus A."/>
            <person name="Glavina del Rio T."/>
            <person name="Dalin E."/>
            <person name="Tice H."/>
            <person name="Bruce D."/>
            <person name="Goodwin L."/>
            <person name="Pitluck S."/>
            <person name="Peters L."/>
            <person name="Mikhailova N."/>
            <person name="Saunders E."/>
            <person name="Kyrpides N."/>
            <person name="Mavromatis K."/>
            <person name="Ivanova N."/>
            <person name="Last F.I."/>
            <person name="Brettin T."/>
            <person name="Detter J.C."/>
            <person name="Han C."/>
            <person name="Larimer F."/>
            <person name="Land M."/>
            <person name="Hauser L."/>
            <person name="Markowitz V."/>
            <person name="Cheng J.-F."/>
            <person name="Hugenholtz P."/>
            <person name="Woyke T."/>
            <person name="Wu D."/>
            <person name="Spring S."/>
            <person name="Schroeder M."/>
            <person name="Brambilla E.-M."/>
            <person name="Klenk H.-P."/>
            <person name="Eisen J.A."/>
        </authorList>
    </citation>
    <scope>NUCLEOTIDE SEQUENCE [LARGE SCALE GENOMIC DNA]</scope>
    <source>
        <strain evidence="7">ATCC BAA-1197 / DSM 17291 / Cas60314</strain>
    </source>
</reference>
<dbReference type="PANTHER" id="PTHR11545:SF2">
    <property type="entry name" value="LARGE RIBOSOMAL SUBUNIT PROTEIN UL13M"/>
    <property type="match status" value="1"/>
</dbReference>
<evidence type="ECO:0000256" key="4">
    <source>
        <dbReference type="ARBA" id="ARBA00035201"/>
    </source>
</evidence>
<dbReference type="InterPro" id="IPR005823">
    <property type="entry name" value="Ribosomal_uL13_bac-type"/>
</dbReference>
<dbReference type="Proteomes" id="UP000005868">
    <property type="component" value="Chromosome"/>
</dbReference>
<comment type="function">
    <text evidence="5">This protein is one of the early assembly proteins of the 50S ribosomal subunit, although it is not seen to bind rRNA by itself. It is important during the early stages of 50S assembly.</text>
</comment>
<dbReference type="eggNOG" id="COG0102">
    <property type="taxonomic scope" value="Bacteria"/>
</dbReference>
<evidence type="ECO:0000256" key="2">
    <source>
        <dbReference type="ARBA" id="ARBA00022980"/>
    </source>
</evidence>
<dbReference type="SUPFAM" id="SSF52161">
    <property type="entry name" value="Ribosomal protein L13"/>
    <property type="match status" value="1"/>
</dbReference>
<dbReference type="GO" id="GO:0017148">
    <property type="term" value="P:negative regulation of translation"/>
    <property type="evidence" value="ECO:0007669"/>
    <property type="project" value="TreeGrafter"/>
</dbReference>
<proteinExistence type="inferred from homology"/>
<evidence type="ECO:0000256" key="1">
    <source>
        <dbReference type="ARBA" id="ARBA00006227"/>
    </source>
</evidence>
<evidence type="ECO:0000313" key="6">
    <source>
        <dbReference type="EMBL" id="AER66166.1"/>
    </source>
</evidence>
<dbReference type="CDD" id="cd00392">
    <property type="entry name" value="Ribosomal_L13"/>
    <property type="match status" value="1"/>
</dbReference>
<protein>
    <recommendedName>
        <fullName evidence="4 5">Large ribosomal subunit protein uL13</fullName>
    </recommendedName>
</protein>
<dbReference type="OrthoDB" id="9801330at2"/>
<evidence type="ECO:0000313" key="7">
    <source>
        <dbReference type="Proteomes" id="UP000005868"/>
    </source>
</evidence>
<reference evidence="6 7" key="2">
    <citation type="journal article" date="2012" name="Stand. Genomic Sci.">
        <title>Genome sequence of the moderately thermophilic, amino-acid-degrading and sulfur-reducing bacterium Thermovirga lienii type strain (Cas60314(T)).</title>
        <authorList>
            <person name="Goker M."/>
            <person name="Saunders E."/>
            <person name="Lapidus A."/>
            <person name="Nolan M."/>
            <person name="Lucas S."/>
            <person name="Hammon N."/>
            <person name="Deshpande S."/>
            <person name="Cheng J.F."/>
            <person name="Han C."/>
            <person name="Tapia R."/>
            <person name="Goodwin L.A."/>
            <person name="Pitluck S."/>
            <person name="Liolios K."/>
            <person name="Mavromatis K."/>
            <person name="Pagani I."/>
            <person name="Ivanova N."/>
            <person name="Mikhailova N."/>
            <person name="Pati A."/>
            <person name="Chen A."/>
            <person name="Palaniappan K."/>
            <person name="Land M."/>
            <person name="Chang Y.J."/>
            <person name="Jeffries C.D."/>
            <person name="Brambilla E.M."/>
            <person name="Rohde M."/>
            <person name="Spring S."/>
            <person name="Detter J.C."/>
            <person name="Woyke T."/>
            <person name="Bristow J."/>
            <person name="Eisen J.A."/>
            <person name="Markowitz V."/>
            <person name="Hugenholtz P."/>
            <person name="Kyrpides N.C."/>
            <person name="Klenk H.P."/>
        </authorList>
    </citation>
    <scope>NUCLEOTIDE SEQUENCE [LARGE SCALE GENOMIC DNA]</scope>
    <source>
        <strain evidence="7">ATCC BAA-1197 / DSM 17291 / Cas60314</strain>
    </source>
</reference>
<dbReference type="InterPro" id="IPR005822">
    <property type="entry name" value="Ribosomal_uL13"/>
</dbReference>
<keyword evidence="3 5" id="KW-0687">Ribonucleoprotein</keyword>
<dbReference type="GO" id="GO:0003735">
    <property type="term" value="F:structural constituent of ribosome"/>
    <property type="evidence" value="ECO:0007669"/>
    <property type="project" value="InterPro"/>
</dbReference>
<dbReference type="NCBIfam" id="TIGR01066">
    <property type="entry name" value="rplM_bact"/>
    <property type="match status" value="1"/>
</dbReference>
<name>G7V7K4_THELD</name>
<accession>G7V7K4</accession>
<dbReference type="KEGG" id="tli:Tlie_0431"/>
<dbReference type="PANTHER" id="PTHR11545">
    <property type="entry name" value="RIBOSOMAL PROTEIN L13"/>
    <property type="match status" value="1"/>
</dbReference>
<dbReference type="FunFam" id="3.90.1180.10:FF:000001">
    <property type="entry name" value="50S ribosomal protein L13"/>
    <property type="match status" value="1"/>
</dbReference>
<evidence type="ECO:0000256" key="3">
    <source>
        <dbReference type="ARBA" id="ARBA00023274"/>
    </source>
</evidence>
<gene>
    <name evidence="5" type="primary">rplM</name>
    <name evidence="6" type="ordered locus">Tlie_0431</name>
</gene>
<keyword evidence="2 5" id="KW-0689">Ribosomal protein</keyword>
<dbReference type="HOGENOM" id="CLU_082184_2_2_0"/>
<dbReference type="Gene3D" id="3.90.1180.10">
    <property type="entry name" value="Ribosomal protein L13"/>
    <property type="match status" value="1"/>
</dbReference>
<sequence>MVTNKTFMAKPGTIERKWYLIDAAGKPLGRLAAEVAKILQGKHRPTYTPHVDTGDFVVVINADKVVLTGKKDKQSFVYRHSGYKGGLKAVPFGVYMEKAPDRLVEKVVKGMLPKTKLKFHKKLKVYAGPNHPHAAQKPEKLEI</sequence>
<dbReference type="PIRSF" id="PIRSF002181">
    <property type="entry name" value="Ribosomal_L13"/>
    <property type="match status" value="1"/>
</dbReference>